<sequence length="911" mass="108124">MKYKWIVKNAYINFKLNNLYMLINPSHKIYLKKDMCYCFEIYIKYRIFNNCILVCDMLDNWWKLISSTLHLDKSHIKYNYLSNTFIVSDFELGIKLESNLLTKFNFEFYNGLILNQLSITNGLSLKRENYNKSLKFSNCKFNKEFCIARINISKQIVFENIYFLENVFIEWVNFNENSCLRFFKCNFKKQCNFKYNIFYNEIDFLDIYAKELILEQNIFNKFLYIQNSTINNINLWKNKFKNRCYFMDSVFGNKNNENIKLNFSNAHFEDNAYFNNSEFYSYADFHECEFDDIACFYGVKFYKAPNFSACYFKEPKAVNLINVDIDKLDFKSVEKYIEDNYKDESYKNETKGIQDEKEIFKIQNEYRLRYAKNLKDSFRVIKDVLITQNNTLEAQEWHKLELYAKEKELEIQLSKNKNDNLKKESKNQVYNPKDYEKFNYSKIISLIIFLLKTIGYLSVNILIIIELVLVAPFFTIMFYCVYVVFFIYKILTFILKSFYPLDINKFIIFWRIKFNKIKRKLIVSGRKMLDFTLWFDCVLLQVYRNTSNHHTNFLKILNFTILMISLYAFMGFVFSKTINFISSFNSVSIIIANYFILFALIMVFFNVKRQLYQQGSILFFGIFGIFIILMMSFLLPVYIPTFCFLVYFASILFFYLLFLCEIKLFVFILRLVAYGCLIVVIILKPQLINPFVGIFSSDKLYESKFEKRLNDLNTSAIINLASILQNDFNLHLKDQNISFTELNSAKALIIANKEKLKEILSKVYNDKYVSDYKKVLNELENNTSNVKNIIEEIDNKNNNSVVSAQLNKFLKLNFNQEIDILYAIKSNFSISEKLSPEQMALFDQKDSQDKLKSVLALLKFKSSFEGILKIINQDEITENTIKSTGVLYGIILLLCIFSLQKTARKNSIVPS</sequence>
<evidence type="ECO:0000256" key="2">
    <source>
        <dbReference type="SAM" id="Phobius"/>
    </source>
</evidence>
<evidence type="ECO:0000256" key="1">
    <source>
        <dbReference type="SAM" id="Coils"/>
    </source>
</evidence>
<feature type="transmembrane region" description="Helical" evidence="2">
    <location>
        <begin position="580"/>
        <end position="605"/>
    </location>
</feature>
<feature type="transmembrane region" description="Helical" evidence="2">
    <location>
        <begin position="471"/>
        <end position="495"/>
    </location>
</feature>
<organism evidence="3">
    <name type="scientific">Campylobacter jejuni</name>
    <dbReference type="NCBI Taxonomy" id="197"/>
    <lineage>
        <taxon>Bacteria</taxon>
        <taxon>Pseudomonadati</taxon>
        <taxon>Campylobacterota</taxon>
        <taxon>Epsilonproteobacteria</taxon>
        <taxon>Campylobacterales</taxon>
        <taxon>Campylobacteraceae</taxon>
        <taxon>Campylobacter</taxon>
    </lineage>
</organism>
<proteinExistence type="predicted"/>
<dbReference type="EMBL" id="AAKBFT010000019">
    <property type="protein sequence ID" value="ECQ5241383.1"/>
    <property type="molecule type" value="Genomic_DNA"/>
</dbReference>
<feature type="transmembrane region" description="Helical" evidence="2">
    <location>
        <begin position="443"/>
        <end position="465"/>
    </location>
</feature>
<comment type="caution">
    <text evidence="3">The sequence shown here is derived from an EMBL/GenBank/DDBJ whole genome shotgun (WGS) entry which is preliminary data.</text>
</comment>
<keyword evidence="2" id="KW-0472">Membrane</keyword>
<feature type="transmembrane region" description="Helical" evidence="2">
    <location>
        <begin position="617"/>
        <end position="633"/>
    </location>
</feature>
<dbReference type="AlphaFoldDB" id="A0A5Y8S1X9"/>
<feature type="transmembrane region" description="Helical" evidence="2">
    <location>
        <begin position="664"/>
        <end position="683"/>
    </location>
</feature>
<evidence type="ECO:0000313" key="3">
    <source>
        <dbReference type="EMBL" id="ECQ5241383.1"/>
    </source>
</evidence>
<name>A0A5Y8S1X9_CAMJU</name>
<accession>A0A5Y8S1X9</accession>
<protein>
    <submittedName>
        <fullName evidence="3">Pentapeptide repeat-containing protein</fullName>
    </submittedName>
</protein>
<keyword evidence="2" id="KW-0812">Transmembrane</keyword>
<feature type="transmembrane region" description="Helical" evidence="2">
    <location>
        <begin position="639"/>
        <end position="657"/>
    </location>
</feature>
<keyword evidence="1" id="KW-0175">Coiled coil</keyword>
<feature type="transmembrane region" description="Helical" evidence="2">
    <location>
        <begin position="553"/>
        <end position="574"/>
    </location>
</feature>
<gene>
    <name evidence="3" type="ORF">FYY26_08060</name>
</gene>
<reference evidence="3" key="1">
    <citation type="submission" date="2019-08" db="EMBL/GenBank/DDBJ databases">
        <authorList>
            <person name="Ashton P.M."/>
            <person name="Dallman T."/>
            <person name="Nair S."/>
            <person name="De Pinna E."/>
            <person name="Peters T."/>
            <person name="Grant K."/>
        </authorList>
    </citation>
    <scope>NUCLEOTIDE SEQUENCE</scope>
    <source>
        <strain evidence="3">285788</strain>
    </source>
</reference>
<keyword evidence="2" id="KW-1133">Transmembrane helix</keyword>
<feature type="coiled-coil region" evidence="1">
    <location>
        <begin position="772"/>
        <end position="799"/>
    </location>
</feature>